<evidence type="ECO:0000256" key="13">
    <source>
        <dbReference type="ARBA" id="ARBA00049115"/>
    </source>
</evidence>
<evidence type="ECO:0000256" key="9">
    <source>
        <dbReference type="ARBA" id="ARBA00022840"/>
    </source>
</evidence>
<sequence length="536" mass="59651">MIERYSRPEMKAIWTEDAKYASWAEVEKAHLSALVDSGEAPKEVLNVFDSALGSKTPSHYLNREQETGHDVIAFVSEVGDAMGDKGHFLHKGLTSSDVLDTSLSLRTRKSLEILSNTLQKLRENLAVRAFEHAQTPCIGRTHGIHAEPMSFGQVLTSHFAEFQRAHLEILQAQKTMSFGKLSGAVGTYSQFSPQFELAVLNKLNLEPEAVATQVIPRDRLVSVAAAILSATNAVDRFATNLRHWARTELGEVLEPFGKKQKGSSAMPHKKNPILAENLCGLTRTIRGYASMLCENVALWHERDISHSSVERFALPDIFVTTDFILSRCASLIEGMQIRPEAMQANLWKTGGLWASQSVLTALVSSGMNRTAAYELVQSIALQISAKVATSHVNQKQFLEDLLANKKVCEIVGVHTISALFETDRYLNSAQVTFKRVYGITPEEFVRKKSEHVNIKVPALQRVIKVTVELLPDVLDTEAKTIANDIRISGNDVMSMRQQKCFFIRMPGNSKPDNIKKYAGEVLHNPVIEQYKVEVVQ</sequence>
<dbReference type="SMART" id="SM00998">
    <property type="entry name" value="ADSL_C"/>
    <property type="match status" value="1"/>
</dbReference>
<dbReference type="Pfam" id="PF00206">
    <property type="entry name" value="Lyase_1"/>
    <property type="match status" value="1"/>
</dbReference>
<evidence type="ECO:0000256" key="1">
    <source>
        <dbReference type="ARBA" id="ARBA00004706"/>
    </source>
</evidence>
<evidence type="ECO:0000256" key="3">
    <source>
        <dbReference type="ARBA" id="ARBA00008273"/>
    </source>
</evidence>
<dbReference type="Proteomes" id="UP000184731">
    <property type="component" value="Chromosome"/>
</dbReference>
<keyword evidence="7" id="KW-0547">Nucleotide-binding</keyword>
<evidence type="ECO:0000256" key="12">
    <source>
        <dbReference type="ARBA" id="ARBA00030717"/>
    </source>
</evidence>
<evidence type="ECO:0000313" key="17">
    <source>
        <dbReference type="EMBL" id="APJ03399.1"/>
    </source>
</evidence>
<dbReference type="UniPathway" id="UPA00075">
    <property type="reaction ID" value="UER00336"/>
</dbReference>
<dbReference type="RefSeq" id="WP_148697131.1">
    <property type="nucleotide sequence ID" value="NZ_CP017834.1"/>
</dbReference>
<dbReference type="STRING" id="1915309.AXG55_05555"/>
<dbReference type="GO" id="GO:0005829">
    <property type="term" value="C:cytosol"/>
    <property type="evidence" value="ECO:0007669"/>
    <property type="project" value="TreeGrafter"/>
</dbReference>
<comment type="pathway">
    <text evidence="1 15">Purine metabolism; IMP biosynthesis via de novo pathway; 5-amino-1-(5-phospho-D-ribosyl)imidazole-4-carboxamide from 5-amino-1-(5-phospho-D-ribosyl)imidazole-4-carboxylate: step 2/2.</text>
</comment>
<name>A0A1L4CZM2_9BACT</name>
<dbReference type="Gene3D" id="1.20.200.10">
    <property type="entry name" value="Fumarase/aspartase (Central domain)"/>
    <property type="match status" value="1"/>
</dbReference>
<dbReference type="PRINTS" id="PR00149">
    <property type="entry name" value="FUMRATELYASE"/>
</dbReference>
<feature type="domain" description="Adenylosuccinate lyase C-terminal" evidence="16">
    <location>
        <begin position="350"/>
        <end position="437"/>
    </location>
</feature>
<dbReference type="FunFam" id="1.20.200.10:FF:000008">
    <property type="entry name" value="Adenylosuccinate lyase"/>
    <property type="match status" value="1"/>
</dbReference>
<dbReference type="SUPFAM" id="SSF48557">
    <property type="entry name" value="L-aspartase-like"/>
    <property type="match status" value="1"/>
</dbReference>
<comment type="similarity">
    <text evidence="3 15">Belongs to the lyase 1 family. Adenylosuccinate lyase subfamily.</text>
</comment>
<keyword evidence="9" id="KW-0067">ATP-binding</keyword>
<dbReference type="InterPro" id="IPR019468">
    <property type="entry name" value="AdenyloSucc_lyase_C"/>
</dbReference>
<dbReference type="EMBL" id="CP017834">
    <property type="protein sequence ID" value="APJ03399.1"/>
    <property type="molecule type" value="Genomic_DNA"/>
</dbReference>
<dbReference type="GO" id="GO:0070626">
    <property type="term" value="F:(S)-2-(5-amino-1-(5-phospho-D-ribosyl)imidazole-4-carboxamido) succinate lyase (fumarate-forming) activity"/>
    <property type="evidence" value="ECO:0007669"/>
    <property type="project" value="TreeGrafter"/>
</dbReference>
<dbReference type="InterPro" id="IPR000362">
    <property type="entry name" value="Fumarate_lyase_fam"/>
</dbReference>
<evidence type="ECO:0000256" key="10">
    <source>
        <dbReference type="ARBA" id="ARBA00023239"/>
    </source>
</evidence>
<dbReference type="AlphaFoldDB" id="A0A1L4CZM2"/>
<evidence type="ECO:0000256" key="5">
    <source>
        <dbReference type="ARBA" id="ARBA00017058"/>
    </source>
</evidence>
<evidence type="ECO:0000256" key="11">
    <source>
        <dbReference type="ARBA" id="ARBA00024477"/>
    </source>
</evidence>
<dbReference type="InterPro" id="IPR008948">
    <property type="entry name" value="L-Aspartase-like"/>
</dbReference>
<evidence type="ECO:0000256" key="14">
    <source>
        <dbReference type="NCBIfam" id="TIGR00928"/>
    </source>
</evidence>
<dbReference type="InterPro" id="IPR004769">
    <property type="entry name" value="Pur_lyase"/>
</dbReference>
<comment type="catalytic activity">
    <reaction evidence="13">
        <text>N(6)-(1,2-dicarboxyethyl)-AMP = fumarate + AMP</text>
        <dbReference type="Rhea" id="RHEA:16853"/>
        <dbReference type="ChEBI" id="CHEBI:29806"/>
        <dbReference type="ChEBI" id="CHEBI:57567"/>
        <dbReference type="ChEBI" id="CHEBI:456215"/>
        <dbReference type="EC" id="4.3.2.2"/>
    </reaction>
    <physiologicalReaction direction="left-to-right" evidence="13">
        <dbReference type="Rhea" id="RHEA:16854"/>
    </physiologicalReaction>
</comment>
<reference evidence="17 18" key="1">
    <citation type="submission" date="2016-10" db="EMBL/GenBank/DDBJ databases">
        <title>Silvanigrella aquatica sp. nov., isolated from a freshwater lake located in the Black Forest, Germany, description of Silvanigrellaceae fam. nov., Silvanigrellales ord. nov., reclassification of the order Bdellovibrionales in the class Oligoflexia, reclassification of the families Bacteriovoracaceae and Halobacteriovoraceae in the new order Bacteriovoracales ord. nov., and reclassification of the family Pseudobacteriovoracaceae in the order Oligoflexiales.</title>
        <authorList>
            <person name="Hahn M.W."/>
            <person name="Schmidt J."/>
            <person name="Koll U."/>
            <person name="Rohde M."/>
            <person name="Verbag S."/>
            <person name="Pitt A."/>
            <person name="Nakai R."/>
            <person name="Naganuma T."/>
            <person name="Lang E."/>
        </authorList>
    </citation>
    <scope>NUCLEOTIDE SEQUENCE [LARGE SCALE GENOMIC DNA]</scope>
    <source>
        <strain evidence="17 18">MWH-Nonnen-W8red</strain>
    </source>
</reference>
<dbReference type="Gene3D" id="3.30.1280.10">
    <property type="entry name" value="Phosphoribosylformylglycinamidine synthase subunit PurS"/>
    <property type="match status" value="1"/>
</dbReference>
<dbReference type="Pfam" id="PF10397">
    <property type="entry name" value="ADSL_C"/>
    <property type="match status" value="1"/>
</dbReference>
<dbReference type="InterPro" id="IPR003850">
    <property type="entry name" value="PurS"/>
</dbReference>
<dbReference type="GO" id="GO:0044208">
    <property type="term" value="P:'de novo' AMP biosynthetic process"/>
    <property type="evidence" value="ECO:0007669"/>
    <property type="project" value="UniProtKB-UniPathway"/>
</dbReference>
<dbReference type="GO" id="GO:0016874">
    <property type="term" value="F:ligase activity"/>
    <property type="evidence" value="ECO:0007669"/>
    <property type="project" value="UniProtKB-KW"/>
</dbReference>
<dbReference type="OrthoDB" id="5288363at2"/>
<keyword evidence="10 15" id="KW-0456">Lyase</keyword>
<dbReference type="InterPro" id="IPR022761">
    <property type="entry name" value="Fumarate_lyase_N"/>
</dbReference>
<dbReference type="Gene3D" id="1.10.275.10">
    <property type="entry name" value="Fumarase/aspartase (N-terminal domain)"/>
    <property type="match status" value="1"/>
</dbReference>
<evidence type="ECO:0000256" key="4">
    <source>
        <dbReference type="ARBA" id="ARBA00012339"/>
    </source>
</evidence>
<dbReference type="PANTHER" id="PTHR43172:SF1">
    <property type="entry name" value="ADENYLOSUCCINATE LYASE"/>
    <property type="match status" value="1"/>
</dbReference>
<evidence type="ECO:0000256" key="6">
    <source>
        <dbReference type="ARBA" id="ARBA00022598"/>
    </source>
</evidence>
<dbReference type="EC" id="4.3.2.2" evidence="4 14"/>
<evidence type="ECO:0000256" key="7">
    <source>
        <dbReference type="ARBA" id="ARBA00022741"/>
    </source>
</evidence>
<dbReference type="PROSITE" id="PS00163">
    <property type="entry name" value="FUMARATE_LYASES"/>
    <property type="match status" value="1"/>
</dbReference>
<dbReference type="GO" id="GO:0004018">
    <property type="term" value="F:N6-(1,2-dicarboxyethyl)AMP AMP-lyase (fumarate-forming) activity"/>
    <property type="evidence" value="ECO:0007669"/>
    <property type="project" value="UniProtKB-UniRule"/>
</dbReference>
<dbReference type="Gene3D" id="1.10.40.30">
    <property type="entry name" value="Fumarase/aspartase (C-terminal domain)"/>
    <property type="match status" value="1"/>
</dbReference>
<dbReference type="InterPro" id="IPR024083">
    <property type="entry name" value="Fumarase/histidase_N"/>
</dbReference>
<organism evidence="17 18">
    <name type="scientific">Silvanigrella aquatica</name>
    <dbReference type="NCBI Taxonomy" id="1915309"/>
    <lineage>
        <taxon>Bacteria</taxon>
        <taxon>Pseudomonadati</taxon>
        <taxon>Bdellovibrionota</taxon>
        <taxon>Oligoflexia</taxon>
        <taxon>Silvanigrellales</taxon>
        <taxon>Silvanigrellaceae</taxon>
        <taxon>Silvanigrella</taxon>
    </lineage>
</organism>
<comment type="catalytic activity">
    <reaction evidence="11">
        <text>(2S)-2-[5-amino-1-(5-phospho-beta-D-ribosyl)imidazole-4-carboxamido]succinate = 5-amino-1-(5-phospho-beta-D-ribosyl)imidazole-4-carboxamide + fumarate</text>
        <dbReference type="Rhea" id="RHEA:23920"/>
        <dbReference type="ChEBI" id="CHEBI:29806"/>
        <dbReference type="ChEBI" id="CHEBI:58443"/>
        <dbReference type="ChEBI" id="CHEBI:58475"/>
        <dbReference type="EC" id="4.3.2.2"/>
    </reaction>
    <physiologicalReaction direction="left-to-right" evidence="11">
        <dbReference type="Rhea" id="RHEA:23921"/>
    </physiologicalReaction>
</comment>
<dbReference type="GO" id="GO:0006189">
    <property type="term" value="P:'de novo' IMP biosynthetic process"/>
    <property type="evidence" value="ECO:0007669"/>
    <property type="project" value="UniProtKB-UniPathway"/>
</dbReference>
<dbReference type="Pfam" id="PF02700">
    <property type="entry name" value="PurS"/>
    <property type="match status" value="1"/>
</dbReference>
<dbReference type="SUPFAM" id="SSF82697">
    <property type="entry name" value="PurS-like"/>
    <property type="match status" value="1"/>
</dbReference>
<evidence type="ECO:0000256" key="2">
    <source>
        <dbReference type="ARBA" id="ARBA00004734"/>
    </source>
</evidence>
<protein>
    <recommendedName>
        <fullName evidence="5 14">Adenylosuccinate lyase</fullName>
        <shortName evidence="15">ASL</shortName>
        <ecNumber evidence="4 14">4.3.2.2</ecNumber>
    </recommendedName>
    <alternativeName>
        <fullName evidence="12 15">Adenylosuccinase</fullName>
    </alternativeName>
</protein>
<dbReference type="UniPathway" id="UPA00074">
    <property type="reaction ID" value="UER00132"/>
</dbReference>
<gene>
    <name evidence="17" type="ORF">AXG55_05555</name>
</gene>
<dbReference type="PRINTS" id="PR00145">
    <property type="entry name" value="ARGSUCLYASE"/>
</dbReference>
<dbReference type="NCBIfam" id="TIGR00928">
    <property type="entry name" value="purB"/>
    <property type="match status" value="1"/>
</dbReference>
<dbReference type="PANTHER" id="PTHR43172">
    <property type="entry name" value="ADENYLOSUCCINATE LYASE"/>
    <property type="match status" value="1"/>
</dbReference>
<keyword evidence="6" id="KW-0436">Ligase</keyword>
<evidence type="ECO:0000256" key="15">
    <source>
        <dbReference type="RuleBase" id="RU361172"/>
    </source>
</evidence>
<dbReference type="CDD" id="cd01360">
    <property type="entry name" value="Adenylsuccinate_lyase_1"/>
    <property type="match status" value="1"/>
</dbReference>
<dbReference type="GO" id="GO:0005524">
    <property type="term" value="F:ATP binding"/>
    <property type="evidence" value="ECO:0007669"/>
    <property type="project" value="UniProtKB-KW"/>
</dbReference>
<dbReference type="InterPro" id="IPR036604">
    <property type="entry name" value="PurS-like_sf"/>
</dbReference>
<evidence type="ECO:0000259" key="16">
    <source>
        <dbReference type="SMART" id="SM00998"/>
    </source>
</evidence>
<evidence type="ECO:0000313" key="18">
    <source>
        <dbReference type="Proteomes" id="UP000184731"/>
    </source>
</evidence>
<dbReference type="InterPro" id="IPR020557">
    <property type="entry name" value="Fumarate_lyase_CS"/>
</dbReference>
<keyword evidence="8 15" id="KW-0658">Purine biosynthesis</keyword>
<keyword evidence="18" id="KW-1185">Reference proteome</keyword>
<comment type="pathway">
    <text evidence="2 15">Purine metabolism; AMP biosynthesis via de novo pathway; AMP from IMP: step 2/2.</text>
</comment>
<dbReference type="KEGG" id="saqi:AXG55_05555"/>
<evidence type="ECO:0000256" key="8">
    <source>
        <dbReference type="ARBA" id="ARBA00022755"/>
    </source>
</evidence>
<proteinExistence type="inferred from homology"/>
<accession>A0A1L4CZM2</accession>